<evidence type="ECO:0000313" key="3">
    <source>
        <dbReference type="Proteomes" id="UP000265663"/>
    </source>
</evidence>
<dbReference type="AlphaFoldDB" id="A0A3M7MC50"/>
<feature type="compositionally biased region" description="Basic and acidic residues" evidence="1">
    <location>
        <begin position="23"/>
        <end position="59"/>
    </location>
</feature>
<gene>
    <name evidence="2" type="ORF">GMOD_00006966</name>
</gene>
<keyword evidence="3" id="KW-1185">Reference proteome</keyword>
<proteinExistence type="predicted"/>
<dbReference type="Proteomes" id="UP000265663">
    <property type="component" value="Unassembled WGS sequence"/>
</dbReference>
<organism evidence="2 3">
    <name type="scientific">Pyrenophora seminiperda CCB06</name>
    <dbReference type="NCBI Taxonomy" id="1302712"/>
    <lineage>
        <taxon>Eukaryota</taxon>
        <taxon>Fungi</taxon>
        <taxon>Dikarya</taxon>
        <taxon>Ascomycota</taxon>
        <taxon>Pezizomycotina</taxon>
        <taxon>Dothideomycetes</taxon>
        <taxon>Pleosporomycetidae</taxon>
        <taxon>Pleosporales</taxon>
        <taxon>Pleosporineae</taxon>
        <taxon>Pleosporaceae</taxon>
        <taxon>Pyrenophora</taxon>
    </lineage>
</organism>
<sequence>MQTPTPIKIPYNDTHSTATACTDRQKDAENESEYSRLKTTGQERDRRRPPKRTKDARDE</sequence>
<name>A0A3M7MC50_9PLEO</name>
<reference evidence="2 3" key="1">
    <citation type="journal article" date="2014" name="PLoS ONE">
        <title>De novo Genome Assembly of the Fungal Plant Pathogen Pyrenophora semeniperda.</title>
        <authorList>
            <person name="Soliai M.M."/>
            <person name="Meyer S.E."/>
            <person name="Udall J.A."/>
            <person name="Elzinga D.E."/>
            <person name="Hermansen R.A."/>
            <person name="Bodily P.M."/>
            <person name="Hart A.A."/>
            <person name="Coleman C.E."/>
        </authorList>
    </citation>
    <scope>NUCLEOTIDE SEQUENCE [LARGE SCALE GENOMIC DNA]</scope>
    <source>
        <strain evidence="2 3">CCB06</strain>
        <tissue evidence="2">Mycelium</tissue>
    </source>
</reference>
<evidence type="ECO:0000313" key="2">
    <source>
        <dbReference type="EMBL" id="RMZ71980.1"/>
    </source>
</evidence>
<protein>
    <submittedName>
        <fullName evidence="2">Uncharacterized protein</fullName>
    </submittedName>
</protein>
<feature type="compositionally biased region" description="Polar residues" evidence="1">
    <location>
        <begin position="13"/>
        <end position="22"/>
    </location>
</feature>
<evidence type="ECO:0000256" key="1">
    <source>
        <dbReference type="SAM" id="MobiDB-lite"/>
    </source>
</evidence>
<feature type="region of interest" description="Disordered" evidence="1">
    <location>
        <begin position="1"/>
        <end position="59"/>
    </location>
</feature>
<dbReference type="EMBL" id="KE747829">
    <property type="protein sequence ID" value="RMZ71980.1"/>
    <property type="molecule type" value="Genomic_DNA"/>
</dbReference>
<accession>A0A3M7MC50</accession>